<feature type="transmembrane region" description="Helical" evidence="1">
    <location>
        <begin position="46"/>
        <end position="70"/>
    </location>
</feature>
<protein>
    <submittedName>
        <fullName evidence="3">Col_cuticle_N domain-containing protein</fullName>
    </submittedName>
</protein>
<reference evidence="3" key="1">
    <citation type="submission" date="2017-02" db="UniProtKB">
        <authorList>
            <consortium name="WormBaseParasite"/>
        </authorList>
    </citation>
    <scope>IDENTIFICATION</scope>
</reference>
<organism evidence="2 3">
    <name type="scientific">Parastrongyloides trichosuri</name>
    <name type="common">Possum-specific nematode worm</name>
    <dbReference type="NCBI Taxonomy" id="131310"/>
    <lineage>
        <taxon>Eukaryota</taxon>
        <taxon>Metazoa</taxon>
        <taxon>Ecdysozoa</taxon>
        <taxon>Nematoda</taxon>
        <taxon>Chromadorea</taxon>
        <taxon>Rhabditida</taxon>
        <taxon>Tylenchina</taxon>
        <taxon>Panagrolaimomorpha</taxon>
        <taxon>Strongyloidoidea</taxon>
        <taxon>Strongyloididae</taxon>
        <taxon>Parastrongyloides</taxon>
    </lineage>
</organism>
<dbReference type="WBParaSite" id="PTRK_0000295800.1">
    <property type="protein sequence ID" value="PTRK_0000295800.1"/>
    <property type="gene ID" value="PTRK_0000295800"/>
</dbReference>
<proteinExistence type="predicted"/>
<name>A0A0N4Z703_PARTI</name>
<keyword evidence="1" id="KW-0472">Membrane</keyword>
<sequence>MNETIKAIINTTTKSLQTTTEYLNKGYWDTIEGQAIRTAKRWARDVFISFTSIIILVTIIISVSCIRAYIKSKNDALIHDPEERWIKSMCLDYKMQIMDSKMYEEESRLLIVKLDDKDDVENFLKVIQTNDNKHQNGIVGENIDN</sequence>
<dbReference type="AlphaFoldDB" id="A0A0N4Z703"/>
<dbReference type="Proteomes" id="UP000038045">
    <property type="component" value="Unplaced"/>
</dbReference>
<keyword evidence="1" id="KW-0812">Transmembrane</keyword>
<accession>A0A0N4Z703</accession>
<evidence type="ECO:0000313" key="2">
    <source>
        <dbReference type="Proteomes" id="UP000038045"/>
    </source>
</evidence>
<keyword evidence="2" id="KW-1185">Reference proteome</keyword>
<keyword evidence="1" id="KW-1133">Transmembrane helix</keyword>
<evidence type="ECO:0000256" key="1">
    <source>
        <dbReference type="SAM" id="Phobius"/>
    </source>
</evidence>
<evidence type="ECO:0000313" key="3">
    <source>
        <dbReference type="WBParaSite" id="PTRK_0000295800.1"/>
    </source>
</evidence>